<keyword evidence="1" id="KW-0812">Transmembrane</keyword>
<feature type="transmembrane region" description="Helical" evidence="1">
    <location>
        <begin position="20"/>
        <end position="40"/>
    </location>
</feature>
<dbReference type="AlphaFoldDB" id="A0A1H1V2N1"/>
<feature type="transmembrane region" description="Helical" evidence="1">
    <location>
        <begin position="46"/>
        <end position="64"/>
    </location>
</feature>
<keyword evidence="1" id="KW-0472">Membrane</keyword>
<evidence type="ECO:0000313" key="2">
    <source>
        <dbReference type="EMBL" id="SDS78975.1"/>
    </source>
</evidence>
<evidence type="ECO:0008006" key="4">
    <source>
        <dbReference type="Google" id="ProtNLM"/>
    </source>
</evidence>
<evidence type="ECO:0000256" key="1">
    <source>
        <dbReference type="SAM" id="Phobius"/>
    </source>
</evidence>
<feature type="transmembrane region" description="Helical" evidence="1">
    <location>
        <begin position="84"/>
        <end position="102"/>
    </location>
</feature>
<sequence length="103" mass="11199">MSSSSSRNVVSVTEGWRIPIVVYAVYMASVITAASALVSWSLEIPWWGWLGEWVVLVVGSYAWIKVASEPGDDGTLFLKKKTLITSAAIFAALLVALVILWVV</sequence>
<name>A0A1H1V2N1_9CORY</name>
<protein>
    <recommendedName>
        <fullName evidence="4">Transmembrane protein</fullName>
    </recommendedName>
</protein>
<dbReference type="RefSeq" id="WP_019194839.1">
    <property type="nucleotide sequence ID" value="NZ_LT629765.1"/>
</dbReference>
<gene>
    <name evidence="2" type="ORF">SAMN04488539_2401</name>
</gene>
<dbReference type="OrthoDB" id="9956563at2"/>
<proteinExistence type="predicted"/>
<reference evidence="2 3" key="1">
    <citation type="submission" date="2016-10" db="EMBL/GenBank/DDBJ databases">
        <authorList>
            <person name="de Groot N.N."/>
        </authorList>
    </citation>
    <scope>NUCLEOTIDE SEQUENCE [LARGE SCALE GENOMIC DNA]</scope>
    <source>
        <strain evidence="2 3">DSM 45434</strain>
    </source>
</reference>
<dbReference type="Proteomes" id="UP000182237">
    <property type="component" value="Chromosome I"/>
</dbReference>
<accession>A0A1H1V2N1</accession>
<dbReference type="EMBL" id="LT629765">
    <property type="protein sequence ID" value="SDS78975.1"/>
    <property type="molecule type" value="Genomic_DNA"/>
</dbReference>
<organism evidence="2 3">
    <name type="scientific">Corynebacterium timonense</name>
    <dbReference type="NCBI Taxonomy" id="441500"/>
    <lineage>
        <taxon>Bacteria</taxon>
        <taxon>Bacillati</taxon>
        <taxon>Actinomycetota</taxon>
        <taxon>Actinomycetes</taxon>
        <taxon>Mycobacteriales</taxon>
        <taxon>Corynebacteriaceae</taxon>
        <taxon>Corynebacterium</taxon>
    </lineage>
</organism>
<keyword evidence="3" id="KW-1185">Reference proteome</keyword>
<keyword evidence="1" id="KW-1133">Transmembrane helix</keyword>
<evidence type="ECO:0000313" key="3">
    <source>
        <dbReference type="Proteomes" id="UP000182237"/>
    </source>
</evidence>